<dbReference type="PANTHER" id="PTHR42850">
    <property type="entry name" value="METALLOPHOSPHOESTERASE"/>
    <property type="match status" value="1"/>
</dbReference>
<gene>
    <name evidence="2" type="ORF">SAMN05421644_10776</name>
</gene>
<name>A0A1H3D0H4_ALLWA</name>
<keyword evidence="3" id="KW-1185">Reference proteome</keyword>
<dbReference type="Proteomes" id="UP000198672">
    <property type="component" value="Unassembled WGS sequence"/>
</dbReference>
<dbReference type="RefSeq" id="WP_091332428.1">
    <property type="nucleotide sequence ID" value="NZ_FNOW01000007.1"/>
</dbReference>
<dbReference type="InterPro" id="IPR050126">
    <property type="entry name" value="Ap4A_hydrolase"/>
</dbReference>
<dbReference type="InterPro" id="IPR004843">
    <property type="entry name" value="Calcineurin-like_PHP"/>
</dbReference>
<dbReference type="EMBL" id="FNOW01000007">
    <property type="protein sequence ID" value="SDX59875.1"/>
    <property type="molecule type" value="Genomic_DNA"/>
</dbReference>
<dbReference type="STRING" id="61595.SAMN05421644_10776"/>
<evidence type="ECO:0000313" key="2">
    <source>
        <dbReference type="EMBL" id="SDX59875.1"/>
    </source>
</evidence>
<dbReference type="PANTHER" id="PTHR42850:SF2">
    <property type="entry name" value="BLL5683 PROTEIN"/>
    <property type="match status" value="1"/>
</dbReference>
<proteinExistence type="predicted"/>
<feature type="domain" description="Calcineurin-like phosphoesterase" evidence="1">
    <location>
        <begin position="1"/>
        <end position="165"/>
    </location>
</feature>
<dbReference type="AlphaFoldDB" id="A0A1H3D0H4"/>
<evidence type="ECO:0000313" key="3">
    <source>
        <dbReference type="Proteomes" id="UP000198672"/>
    </source>
</evidence>
<reference evidence="3" key="1">
    <citation type="submission" date="2016-10" db="EMBL/GenBank/DDBJ databases">
        <authorList>
            <person name="Varghese N."/>
            <person name="Submissions S."/>
        </authorList>
    </citation>
    <scope>NUCLEOTIDE SEQUENCE [LARGE SCALE GENOMIC DNA]</scope>
    <source>
        <strain evidence="3">DSM 173</strain>
    </source>
</reference>
<protein>
    <submittedName>
        <fullName evidence="2">Predicted phosphodiesterase</fullName>
    </submittedName>
</protein>
<dbReference type="Pfam" id="PF00149">
    <property type="entry name" value="Metallophos"/>
    <property type="match status" value="1"/>
</dbReference>
<dbReference type="GO" id="GO:0016791">
    <property type="term" value="F:phosphatase activity"/>
    <property type="evidence" value="ECO:0007669"/>
    <property type="project" value="TreeGrafter"/>
</dbReference>
<dbReference type="Gene3D" id="3.60.21.10">
    <property type="match status" value="1"/>
</dbReference>
<dbReference type="OrthoDB" id="9813918at2"/>
<dbReference type="SUPFAM" id="SSF56300">
    <property type="entry name" value="Metallo-dependent phosphatases"/>
    <property type="match status" value="1"/>
</dbReference>
<dbReference type="GO" id="GO:0005737">
    <property type="term" value="C:cytoplasm"/>
    <property type="evidence" value="ECO:0007669"/>
    <property type="project" value="TreeGrafter"/>
</dbReference>
<organism evidence="2 3">
    <name type="scientific">Allochromatium warmingii</name>
    <name type="common">Chromatium warmingii</name>
    <dbReference type="NCBI Taxonomy" id="61595"/>
    <lineage>
        <taxon>Bacteria</taxon>
        <taxon>Pseudomonadati</taxon>
        <taxon>Pseudomonadota</taxon>
        <taxon>Gammaproteobacteria</taxon>
        <taxon>Chromatiales</taxon>
        <taxon>Chromatiaceae</taxon>
        <taxon>Allochromatium</taxon>
    </lineage>
</organism>
<accession>A0A1H3D0H4</accession>
<sequence>MKVAIFSDVQGNLPAFNAAIDRILAWGPELVVMAGDLINRGPSSLACLERFDTLRRSHGWLPVNGNHETWIQQCGREPPRDALAAEMRRFADWTYQQIAPRLDALVDWPDHLCFHAETEASWVHVTHGTLASNRCGISDRVPDADLRGVLPQDVALFVTAHTHRPLERVLDGLPILNVGSVGSPFDGDPRGSFALLRFERGAWRSEIVRFAYDRQQAARDFDDLGFIEQGGPVARILFEEWKRARPLMSGWRSDFEPAVLAGERELSAAVGAFLATLG</sequence>
<evidence type="ECO:0000259" key="1">
    <source>
        <dbReference type="Pfam" id="PF00149"/>
    </source>
</evidence>
<dbReference type="InterPro" id="IPR029052">
    <property type="entry name" value="Metallo-depent_PP-like"/>
</dbReference>